<feature type="transmembrane region" description="Helical" evidence="2">
    <location>
        <begin position="485"/>
        <end position="503"/>
    </location>
</feature>
<dbReference type="InterPro" id="IPR036770">
    <property type="entry name" value="Ankyrin_rpt-contain_sf"/>
</dbReference>
<feature type="transmembrane region" description="Helical" evidence="2">
    <location>
        <begin position="105"/>
        <end position="127"/>
    </location>
</feature>
<feature type="transmembrane region" description="Helical" evidence="2">
    <location>
        <begin position="28"/>
        <end position="49"/>
    </location>
</feature>
<dbReference type="GO" id="GO:0016747">
    <property type="term" value="F:acyltransferase activity, transferring groups other than amino-acyl groups"/>
    <property type="evidence" value="ECO:0007669"/>
    <property type="project" value="InterPro"/>
</dbReference>
<feature type="transmembrane region" description="Helical" evidence="2">
    <location>
        <begin position="509"/>
        <end position="528"/>
    </location>
</feature>
<keyword evidence="4" id="KW-0808">Transferase</keyword>
<name>A0A5M6DDN6_9BACT</name>
<dbReference type="SUPFAM" id="SSF48403">
    <property type="entry name" value="Ankyrin repeat"/>
    <property type="match status" value="1"/>
</dbReference>
<feature type="repeat" description="ANK" evidence="1">
    <location>
        <begin position="169"/>
        <end position="201"/>
    </location>
</feature>
<keyword evidence="1" id="KW-0040">ANK repeat</keyword>
<dbReference type="PROSITE" id="PS50297">
    <property type="entry name" value="ANK_REP_REGION"/>
    <property type="match status" value="2"/>
</dbReference>
<keyword evidence="4" id="KW-0012">Acyltransferase</keyword>
<dbReference type="EMBL" id="VWOX01000003">
    <property type="protein sequence ID" value="KAA5545503.1"/>
    <property type="molecule type" value="Genomic_DNA"/>
</dbReference>
<dbReference type="PANTHER" id="PTHR36927">
    <property type="entry name" value="BLR4337 PROTEIN"/>
    <property type="match status" value="1"/>
</dbReference>
<dbReference type="AlphaFoldDB" id="A0A5M6DDN6"/>
<keyword evidence="2" id="KW-1133">Transmembrane helix</keyword>
<feature type="repeat" description="ANK" evidence="1">
    <location>
        <begin position="202"/>
        <end position="234"/>
    </location>
</feature>
<feature type="transmembrane region" description="Helical" evidence="2">
    <location>
        <begin position="61"/>
        <end position="84"/>
    </location>
</feature>
<dbReference type="SMART" id="SM00248">
    <property type="entry name" value="ANK"/>
    <property type="match status" value="2"/>
</dbReference>
<dbReference type="PANTHER" id="PTHR36927:SF1">
    <property type="entry name" value="MDO-LIKE PROTEIN"/>
    <property type="match status" value="1"/>
</dbReference>
<accession>A0A5M6DDN6</accession>
<comment type="caution">
    <text evidence="4">The sequence shown here is derived from an EMBL/GenBank/DDBJ whole genome shotgun (WGS) entry which is preliminary data.</text>
</comment>
<evidence type="ECO:0000313" key="5">
    <source>
        <dbReference type="Proteomes" id="UP000324479"/>
    </source>
</evidence>
<gene>
    <name evidence="4" type="ORF">FYK55_07620</name>
</gene>
<feature type="transmembrane region" description="Helical" evidence="2">
    <location>
        <begin position="307"/>
        <end position="327"/>
    </location>
</feature>
<dbReference type="RefSeq" id="WP_150075771.1">
    <property type="nucleotide sequence ID" value="NZ_VWOX01000003.1"/>
</dbReference>
<dbReference type="InterPro" id="IPR002656">
    <property type="entry name" value="Acyl_transf_3_dom"/>
</dbReference>
<dbReference type="InterPro" id="IPR002110">
    <property type="entry name" value="Ankyrin_rpt"/>
</dbReference>
<sequence>MGDAREPALAGNGDATLPAIDRRHDLDALRAIAMLLGIVLHAALSFAPIPWTVKDNQQSGFYYVLFASIHGFRMPLFFMLSGFFTAMLWRKRGLGGLVKQRLKRIALPLFLGCLTIVPAMWAVIFFFSRPSPAQSANPNVWAAVVDGQTDQVRAAIESSEIGVNAVNQDGASLLTVAVFLGQTDMVEMLLDMGADVHQRNRDGGTALHSAAFVGRGEEAAMLLRAGAVTDAVDANGQTARDLLNIDFGTTNAIATSFGLSLDERAVKVGRADIAKQMGVTAPSAQDHNASKNPTWEAIKPLLFQFPVFMHLWFLCWLIAAFAIYAVFAKWLRIDKLPKWLVCSPANLLWLIPLTMLPQSLMTPSTFGPDSSIGLLPIPNVLAYYAVFFFFGVLYWDMDDTHGRLGRGWMIHLSIAIIVVFPIGLDLVSGALGVVPKLRDPTLNRLAAGFLQALYAWLMTFGLIGACRRLMPEENRTLRYISDSSYWLYLAHLPLVLLAQWFVRDSTAPAFVKFVGITVVVSALLLLTYEYGVRYTIIGRILNGSRQRSPSRIATNA</sequence>
<dbReference type="Gene3D" id="1.25.40.20">
    <property type="entry name" value="Ankyrin repeat-containing domain"/>
    <property type="match status" value="1"/>
</dbReference>
<dbReference type="PROSITE" id="PS50088">
    <property type="entry name" value="ANK_REPEAT"/>
    <property type="match status" value="2"/>
</dbReference>
<organism evidence="4 5">
    <name type="scientific">Roseiconus nitratireducens</name>
    <dbReference type="NCBI Taxonomy" id="2605748"/>
    <lineage>
        <taxon>Bacteria</taxon>
        <taxon>Pseudomonadati</taxon>
        <taxon>Planctomycetota</taxon>
        <taxon>Planctomycetia</taxon>
        <taxon>Pirellulales</taxon>
        <taxon>Pirellulaceae</taxon>
        <taxon>Roseiconus</taxon>
    </lineage>
</organism>
<keyword evidence="2" id="KW-0812">Transmembrane</keyword>
<protein>
    <submittedName>
        <fullName evidence="4">Acyltransferase family protein</fullName>
    </submittedName>
</protein>
<keyword evidence="5" id="KW-1185">Reference proteome</keyword>
<feature type="transmembrane region" description="Helical" evidence="2">
    <location>
        <begin position="380"/>
        <end position="397"/>
    </location>
</feature>
<feature type="domain" description="Acyltransferase 3" evidence="3">
    <location>
        <begin position="24"/>
        <end position="129"/>
    </location>
</feature>
<feature type="domain" description="Acyltransferase 3" evidence="3">
    <location>
        <begin position="299"/>
        <end position="525"/>
    </location>
</feature>
<dbReference type="Pfam" id="PF12796">
    <property type="entry name" value="Ank_2"/>
    <property type="match status" value="1"/>
</dbReference>
<evidence type="ECO:0000256" key="1">
    <source>
        <dbReference type="PROSITE-ProRule" id="PRU00023"/>
    </source>
</evidence>
<evidence type="ECO:0000313" key="4">
    <source>
        <dbReference type="EMBL" id="KAA5545503.1"/>
    </source>
</evidence>
<reference evidence="4 5" key="1">
    <citation type="submission" date="2019-08" db="EMBL/GenBank/DDBJ databases">
        <authorList>
            <person name="Dhanesh K."/>
            <person name="Kumar G."/>
            <person name="Sasikala C."/>
            <person name="Venkata Ramana C."/>
        </authorList>
    </citation>
    <scope>NUCLEOTIDE SEQUENCE [LARGE SCALE GENOMIC DNA]</scope>
    <source>
        <strain evidence="4 5">JC645</strain>
    </source>
</reference>
<dbReference type="InterPro" id="IPR050623">
    <property type="entry name" value="Glucan_succinyl_AcylTrfase"/>
</dbReference>
<dbReference type="Pfam" id="PF01757">
    <property type="entry name" value="Acyl_transf_3"/>
    <property type="match status" value="2"/>
</dbReference>
<feature type="transmembrane region" description="Helical" evidence="2">
    <location>
        <begin position="409"/>
        <end position="433"/>
    </location>
</feature>
<feature type="transmembrane region" description="Helical" evidence="2">
    <location>
        <begin position="339"/>
        <end position="360"/>
    </location>
</feature>
<evidence type="ECO:0000259" key="3">
    <source>
        <dbReference type="Pfam" id="PF01757"/>
    </source>
</evidence>
<proteinExistence type="predicted"/>
<evidence type="ECO:0000256" key="2">
    <source>
        <dbReference type="SAM" id="Phobius"/>
    </source>
</evidence>
<feature type="transmembrane region" description="Helical" evidence="2">
    <location>
        <begin position="445"/>
        <end position="465"/>
    </location>
</feature>
<keyword evidence="2" id="KW-0472">Membrane</keyword>
<dbReference type="Proteomes" id="UP000324479">
    <property type="component" value="Unassembled WGS sequence"/>
</dbReference>